<dbReference type="EMBL" id="JGZC01000005">
    <property type="protein sequence ID" value="KFI70842.1"/>
    <property type="molecule type" value="Genomic_DNA"/>
</dbReference>
<dbReference type="PANTHER" id="PTHR43611:SF3">
    <property type="entry name" value="FLAVIN MONONUCLEOTIDE HYDROLASE 1, CHLOROPLATIC"/>
    <property type="match status" value="1"/>
</dbReference>
<dbReference type="InterPro" id="IPR006439">
    <property type="entry name" value="HAD-SF_hydro_IA"/>
</dbReference>
<gene>
    <name evidence="1" type="ORF">BMERY_0282</name>
</gene>
<dbReference type="SFLD" id="SFLDG01129">
    <property type="entry name" value="C1.5:_HAD__Beta-PGM__Phosphata"/>
    <property type="match status" value="1"/>
</dbReference>
<dbReference type="InterPro" id="IPR023214">
    <property type="entry name" value="HAD_sf"/>
</dbReference>
<dbReference type="OrthoDB" id="9797415at2"/>
<proteinExistence type="predicted"/>
<reference evidence="1 2" key="1">
    <citation type="submission" date="2014-03" db="EMBL/GenBank/DDBJ databases">
        <title>Genomics of Bifidobacteria.</title>
        <authorList>
            <person name="Ventura M."/>
            <person name="Milani C."/>
            <person name="Lugli G.A."/>
        </authorList>
    </citation>
    <scope>NUCLEOTIDE SEQUENCE [LARGE SCALE GENOMIC DNA]</scope>
    <source>
        <strain evidence="1 2">LMG 11341</strain>
    </source>
</reference>
<sequence length="211" mass="23804">MTSTSCAITDVIFDFCGVVLDWQCRAALEGRYPAELVDRICADDDPCGFFDYEDRMDHGELLAQVLPDVECEQGKELADIFADYIARYDDALPRMIPGMEELLGDLRKAGYGVWGLTNWSSETFHFAFEKFPQLERLLNGTVVSGVEKKFKPNADFYELALQRFGLDAGRCVFFDDTAKNVTGAENVGIRAFRFTDADQARRDLESLGLKF</sequence>
<dbReference type="Proteomes" id="UP000029060">
    <property type="component" value="Unassembled WGS sequence"/>
</dbReference>
<comment type="caution">
    <text evidence="1">The sequence shown here is derived from an EMBL/GenBank/DDBJ whole genome shotgun (WGS) entry which is preliminary data.</text>
</comment>
<name>A0A087BIJ2_9BIFI</name>
<keyword evidence="1" id="KW-0378">Hydrolase</keyword>
<dbReference type="Pfam" id="PF00702">
    <property type="entry name" value="Hydrolase"/>
    <property type="match status" value="1"/>
</dbReference>
<keyword evidence="2" id="KW-1185">Reference proteome</keyword>
<dbReference type="InterPro" id="IPR036412">
    <property type="entry name" value="HAD-like_sf"/>
</dbReference>
<accession>A0A087BIJ2</accession>
<dbReference type="RefSeq" id="WP_033522891.1">
    <property type="nucleotide sequence ID" value="NZ_CADAXU010000006.1"/>
</dbReference>
<dbReference type="SFLD" id="SFLDS00003">
    <property type="entry name" value="Haloacid_Dehalogenase"/>
    <property type="match status" value="1"/>
</dbReference>
<dbReference type="SUPFAM" id="SSF56784">
    <property type="entry name" value="HAD-like"/>
    <property type="match status" value="1"/>
</dbReference>
<dbReference type="eggNOG" id="COG1011">
    <property type="taxonomic scope" value="Bacteria"/>
</dbReference>
<dbReference type="CDD" id="cd02603">
    <property type="entry name" value="HAD_sEH-N_like"/>
    <property type="match status" value="1"/>
</dbReference>
<evidence type="ECO:0000313" key="2">
    <source>
        <dbReference type="Proteomes" id="UP000029060"/>
    </source>
</evidence>
<dbReference type="AlphaFoldDB" id="A0A087BIJ2"/>
<protein>
    <submittedName>
        <fullName evidence="1">Alpha beta hydrolase</fullName>
    </submittedName>
</protein>
<dbReference type="GO" id="GO:0016787">
    <property type="term" value="F:hydrolase activity"/>
    <property type="evidence" value="ECO:0007669"/>
    <property type="project" value="UniProtKB-KW"/>
</dbReference>
<dbReference type="STRING" id="78345.BMERY_0282"/>
<dbReference type="PANTHER" id="PTHR43611">
    <property type="entry name" value="ALPHA-D-GLUCOSE 1-PHOSPHATE PHOSPHATASE"/>
    <property type="match status" value="1"/>
</dbReference>
<organism evidence="1 2">
    <name type="scientific">Bifidobacterium merycicum</name>
    <dbReference type="NCBI Taxonomy" id="78345"/>
    <lineage>
        <taxon>Bacteria</taxon>
        <taxon>Bacillati</taxon>
        <taxon>Actinomycetota</taxon>
        <taxon>Actinomycetes</taxon>
        <taxon>Bifidobacteriales</taxon>
        <taxon>Bifidobacteriaceae</taxon>
        <taxon>Bifidobacterium</taxon>
    </lineage>
</organism>
<dbReference type="NCBIfam" id="TIGR01509">
    <property type="entry name" value="HAD-SF-IA-v3"/>
    <property type="match status" value="1"/>
</dbReference>
<evidence type="ECO:0000313" key="1">
    <source>
        <dbReference type="EMBL" id="KFI70842.1"/>
    </source>
</evidence>
<dbReference type="Gene3D" id="3.40.50.1000">
    <property type="entry name" value="HAD superfamily/HAD-like"/>
    <property type="match status" value="1"/>
</dbReference>